<dbReference type="PROSITE" id="PS50885">
    <property type="entry name" value="HAMP"/>
    <property type="match status" value="1"/>
</dbReference>
<dbReference type="InterPro" id="IPR035965">
    <property type="entry name" value="PAS-like_dom_sf"/>
</dbReference>
<dbReference type="InterPro" id="IPR000727">
    <property type="entry name" value="T_SNARE_dom"/>
</dbReference>
<keyword evidence="2" id="KW-1003">Cell membrane</keyword>
<dbReference type="InterPro" id="IPR004089">
    <property type="entry name" value="MCPsignal_dom"/>
</dbReference>
<evidence type="ECO:0000313" key="13">
    <source>
        <dbReference type="Proteomes" id="UP000322699"/>
    </source>
</evidence>
<evidence type="ECO:0000313" key="12">
    <source>
        <dbReference type="EMBL" id="KAA1257781.1"/>
    </source>
</evidence>
<dbReference type="NCBIfam" id="TIGR00229">
    <property type="entry name" value="sensory_box"/>
    <property type="match status" value="1"/>
</dbReference>
<evidence type="ECO:0000259" key="8">
    <source>
        <dbReference type="PROSITE" id="PS50112"/>
    </source>
</evidence>
<evidence type="ECO:0000259" key="9">
    <source>
        <dbReference type="PROSITE" id="PS50113"/>
    </source>
</evidence>
<feature type="transmembrane region" description="Helical" evidence="6">
    <location>
        <begin position="340"/>
        <end position="360"/>
    </location>
</feature>
<feature type="transmembrane region" description="Helical" evidence="6">
    <location>
        <begin position="12"/>
        <end position="32"/>
    </location>
</feature>
<dbReference type="InterPro" id="IPR000014">
    <property type="entry name" value="PAS"/>
</dbReference>
<dbReference type="PROSITE" id="PS50192">
    <property type="entry name" value="T_SNARE"/>
    <property type="match status" value="1"/>
</dbReference>
<evidence type="ECO:0000259" key="10">
    <source>
        <dbReference type="PROSITE" id="PS50192"/>
    </source>
</evidence>
<proteinExistence type="inferred from homology"/>
<dbReference type="SMART" id="SM00304">
    <property type="entry name" value="HAMP"/>
    <property type="match status" value="3"/>
</dbReference>
<dbReference type="OrthoDB" id="221239at2"/>
<keyword evidence="6" id="KW-1133">Transmembrane helix</keyword>
<dbReference type="AlphaFoldDB" id="A0A5B1CC20"/>
<comment type="subcellular location">
    <subcellularLocation>
        <location evidence="1">Cell inner membrane</location>
        <topology evidence="1">Multi-pass membrane protein</topology>
    </subcellularLocation>
</comment>
<keyword evidence="3 5" id="KW-0807">Transducer</keyword>
<name>A0A5B1CC20_9BACT</name>
<feature type="domain" description="HAMP" evidence="11">
    <location>
        <begin position="361"/>
        <end position="413"/>
    </location>
</feature>
<dbReference type="Pfam" id="PF00015">
    <property type="entry name" value="MCPsignal"/>
    <property type="match status" value="1"/>
</dbReference>
<comment type="caution">
    <text evidence="12">The sequence shown here is derived from an EMBL/GenBank/DDBJ whole genome shotgun (WGS) entry which is preliminary data.</text>
</comment>
<dbReference type="SMART" id="SM00086">
    <property type="entry name" value="PAC"/>
    <property type="match status" value="1"/>
</dbReference>
<dbReference type="CDD" id="cd00130">
    <property type="entry name" value="PAS"/>
    <property type="match status" value="1"/>
</dbReference>
<evidence type="ECO:0000256" key="1">
    <source>
        <dbReference type="ARBA" id="ARBA00004429"/>
    </source>
</evidence>
<gene>
    <name evidence="12" type="primary">bdlA_1</name>
    <name evidence="12" type="ORF">LF1_02710</name>
</gene>
<feature type="domain" description="PAC" evidence="9">
    <location>
        <begin position="490"/>
        <end position="542"/>
    </location>
</feature>
<dbReference type="Gene3D" id="1.10.287.950">
    <property type="entry name" value="Methyl-accepting chemotaxis protein"/>
    <property type="match status" value="1"/>
</dbReference>
<dbReference type="Gene3D" id="6.10.340.10">
    <property type="match status" value="1"/>
</dbReference>
<dbReference type="InterPro" id="IPR000700">
    <property type="entry name" value="PAS-assoc_C"/>
</dbReference>
<dbReference type="CDD" id="cd18773">
    <property type="entry name" value="PDC1_HK_sensor"/>
    <property type="match status" value="1"/>
</dbReference>
<feature type="domain" description="PAS" evidence="8">
    <location>
        <begin position="431"/>
        <end position="470"/>
    </location>
</feature>
<dbReference type="InterPro" id="IPR013655">
    <property type="entry name" value="PAS_fold_3"/>
</dbReference>
<evidence type="ECO:0000259" key="11">
    <source>
        <dbReference type="PROSITE" id="PS50885"/>
    </source>
</evidence>
<reference evidence="12 13" key="1">
    <citation type="submission" date="2019-08" db="EMBL/GenBank/DDBJ databases">
        <title>Deep-cultivation of Planctomycetes and their phenomic and genomic characterization uncovers novel biology.</title>
        <authorList>
            <person name="Wiegand S."/>
            <person name="Jogler M."/>
            <person name="Boedeker C."/>
            <person name="Pinto D."/>
            <person name="Vollmers J."/>
            <person name="Rivas-Marin E."/>
            <person name="Kohn T."/>
            <person name="Peeters S.H."/>
            <person name="Heuer A."/>
            <person name="Rast P."/>
            <person name="Oberbeckmann S."/>
            <person name="Bunk B."/>
            <person name="Jeske O."/>
            <person name="Meyerdierks A."/>
            <person name="Storesund J.E."/>
            <person name="Kallscheuer N."/>
            <person name="Luecker S."/>
            <person name="Lage O.M."/>
            <person name="Pohl T."/>
            <person name="Merkel B.J."/>
            <person name="Hornburger P."/>
            <person name="Mueller R.-W."/>
            <person name="Bruemmer F."/>
            <person name="Labrenz M."/>
            <person name="Spormann A.M."/>
            <person name="Op Den Camp H."/>
            <person name="Overmann J."/>
            <person name="Amann R."/>
            <person name="Jetten M.S.M."/>
            <person name="Mascher T."/>
            <person name="Medema M.H."/>
            <person name="Devos D.P."/>
            <person name="Kaster A.-K."/>
            <person name="Ovreas L."/>
            <person name="Rohde M."/>
            <person name="Galperin M.Y."/>
            <person name="Jogler C."/>
        </authorList>
    </citation>
    <scope>NUCLEOTIDE SEQUENCE [LARGE SCALE GENOMIC DNA]</scope>
    <source>
        <strain evidence="12 13">LF1</strain>
    </source>
</reference>
<keyword evidence="6" id="KW-0812">Transmembrane</keyword>
<dbReference type="InterPro" id="IPR001610">
    <property type="entry name" value="PAC"/>
</dbReference>
<dbReference type="EMBL" id="VRLW01000001">
    <property type="protein sequence ID" value="KAA1257781.1"/>
    <property type="molecule type" value="Genomic_DNA"/>
</dbReference>
<dbReference type="InterPro" id="IPR003660">
    <property type="entry name" value="HAMP_dom"/>
</dbReference>
<feature type="domain" description="Methyl-accepting transducer" evidence="7">
    <location>
        <begin position="628"/>
        <end position="864"/>
    </location>
</feature>
<dbReference type="GO" id="GO:0005886">
    <property type="term" value="C:plasma membrane"/>
    <property type="evidence" value="ECO:0007669"/>
    <property type="project" value="UniProtKB-SubCell"/>
</dbReference>
<organism evidence="12 13">
    <name type="scientific">Rubripirellula obstinata</name>
    <dbReference type="NCBI Taxonomy" id="406547"/>
    <lineage>
        <taxon>Bacteria</taxon>
        <taxon>Pseudomonadati</taxon>
        <taxon>Planctomycetota</taxon>
        <taxon>Planctomycetia</taxon>
        <taxon>Pirellulales</taxon>
        <taxon>Pirellulaceae</taxon>
        <taxon>Rubripirellula</taxon>
    </lineage>
</organism>
<evidence type="ECO:0000259" key="7">
    <source>
        <dbReference type="PROSITE" id="PS50111"/>
    </source>
</evidence>
<keyword evidence="13" id="KW-1185">Reference proteome</keyword>
<protein>
    <submittedName>
        <fullName evidence="12">Biofilm dispersion protein BdlA</fullName>
    </submittedName>
</protein>
<dbReference type="PROSITE" id="PS50111">
    <property type="entry name" value="CHEMOTAXIS_TRANSDUC_2"/>
    <property type="match status" value="1"/>
</dbReference>
<keyword evidence="6" id="KW-0472">Membrane</keyword>
<comment type="similarity">
    <text evidence="4">Belongs to the methyl-accepting chemotaxis (MCP) protein family.</text>
</comment>
<dbReference type="GO" id="GO:0007165">
    <property type="term" value="P:signal transduction"/>
    <property type="evidence" value="ECO:0007669"/>
    <property type="project" value="UniProtKB-KW"/>
</dbReference>
<feature type="domain" description="T-SNARE coiled-coil homology" evidence="10">
    <location>
        <begin position="787"/>
        <end position="849"/>
    </location>
</feature>
<dbReference type="PANTHER" id="PTHR32089">
    <property type="entry name" value="METHYL-ACCEPTING CHEMOTAXIS PROTEIN MCPB"/>
    <property type="match status" value="1"/>
</dbReference>
<evidence type="ECO:0000256" key="5">
    <source>
        <dbReference type="PROSITE-ProRule" id="PRU00284"/>
    </source>
</evidence>
<dbReference type="PANTHER" id="PTHR32089:SF112">
    <property type="entry name" value="LYSOZYME-LIKE PROTEIN-RELATED"/>
    <property type="match status" value="1"/>
</dbReference>
<evidence type="ECO:0000256" key="4">
    <source>
        <dbReference type="ARBA" id="ARBA00029447"/>
    </source>
</evidence>
<dbReference type="Proteomes" id="UP000322699">
    <property type="component" value="Unassembled WGS sequence"/>
</dbReference>
<dbReference type="SUPFAM" id="SSF55785">
    <property type="entry name" value="PYP-like sensor domain (PAS domain)"/>
    <property type="match status" value="1"/>
</dbReference>
<keyword evidence="2" id="KW-0997">Cell inner membrane</keyword>
<evidence type="ECO:0000256" key="2">
    <source>
        <dbReference type="ARBA" id="ARBA00022519"/>
    </source>
</evidence>
<evidence type="ECO:0000256" key="3">
    <source>
        <dbReference type="ARBA" id="ARBA00023224"/>
    </source>
</evidence>
<dbReference type="SUPFAM" id="SSF58104">
    <property type="entry name" value="Methyl-accepting chemotaxis protein (MCP) signaling domain"/>
    <property type="match status" value="1"/>
</dbReference>
<accession>A0A5B1CC20</accession>
<dbReference type="SMART" id="SM00283">
    <property type="entry name" value="MA"/>
    <property type="match status" value="1"/>
</dbReference>
<dbReference type="Pfam" id="PF08447">
    <property type="entry name" value="PAS_3"/>
    <property type="match status" value="1"/>
</dbReference>
<dbReference type="PROSITE" id="PS50112">
    <property type="entry name" value="PAS"/>
    <property type="match status" value="1"/>
</dbReference>
<dbReference type="Gene3D" id="3.30.450.20">
    <property type="entry name" value="PAS domain"/>
    <property type="match status" value="1"/>
</dbReference>
<evidence type="ECO:0000256" key="6">
    <source>
        <dbReference type="SAM" id="Phobius"/>
    </source>
</evidence>
<sequence>MRLSKLSLRSLMMLVCMTVALVPLVVLSVVLWRTTGEMAEKTASEYSAIASSIGDKIDRNLFERYGDVQAFGLNSVVQDKDSWYQADEANPIVKAMNQYVDTYDIYYFTLLVDLDGKLIAVNSKDDSGNPVDSDSLYEQNFSREGWFKDALAGQFYESEDGSFTGTVVEHLHVDENVSKIYGDEGLAIGYTAPVRDADGNTIAIWKNVTKFGLVEEIILSSYKELAARNLASAEITLLDDKGNVIVDCDPTLTGKVQIDRDMAIIGKFNLAEKGVEAAVRVVAGESGSLTKSYHARKKIYQCAGFKPLSGALGFPGMKWNVLVRVSTEDALANANSLKTLCLATFFVASLLIVIGSYVLANSISKVIGKTVESMRAAENRDYSVRVETNLCCDLTQMTTSLNGMLDSMEAFEIKAADCEGKIEAIGRAQAVIEFELDGTIKTANDNFLATVGYSLEEIQGKHHRMLVEPEFAASTEYTSLWDTLGRGEFVAGEHKRVGKGGKEIWIQASYNPVRDREGNVCKVVKFAIDITESVIAKREQAKRETKIAQYQQREVGQVSSLMAKIAAGDLTQQYEVSQCDVDTEQEFETFSSIANALNNMCSNLRDVIGSVTANAERLGTTSTGLSATATQLASGASETTSQSATVASAAEEMATNMRNMASSTEQMTSNVNTVAKSVEELTSSISEIARTAEQSSAIAGRASDLTQSSNQTIGQLGSAAEEIGKVIEVIQDIAEQTNLLALNATIEAARAGDAGKGFAVVATEVKELARQTAGATEDIRNRIRIIQGSTSEAVRSIKEVGDVIEEVNQTSGTIASAVEEQSILTQGIAENINETARQTSAVATGVSESATACDEVARSISGVDEASRQTAMGATETQSIGDSLAGLSEELAALVGQFKINTDLSPSSSLGAPIVPGTLNTPGFSTTSV</sequence>
<dbReference type="PROSITE" id="PS50113">
    <property type="entry name" value="PAC"/>
    <property type="match status" value="1"/>
</dbReference>